<comment type="similarity">
    <text evidence="1">Belongs to the class-II aminoacyl-tRNA synthetase family.</text>
</comment>
<dbReference type="OMA" id="CERHDIT"/>
<dbReference type="SUPFAM" id="SSF101353">
    <property type="entry name" value="Putative anticodon-binding domain of alanyl-tRNA synthetase (AlaRS)"/>
    <property type="match status" value="1"/>
</dbReference>
<dbReference type="InterPro" id="IPR002318">
    <property type="entry name" value="Ala-tRNA-lgiase_IIc"/>
</dbReference>
<evidence type="ECO:0000256" key="4">
    <source>
        <dbReference type="ARBA" id="ARBA00022598"/>
    </source>
</evidence>
<dbReference type="EC" id="6.1.1.7" evidence="2"/>
<evidence type="ECO:0000313" key="11">
    <source>
        <dbReference type="Ensembl" id="ENSSGRP00000006770.1"/>
    </source>
</evidence>
<protein>
    <recommendedName>
        <fullName evidence="2">alanine--tRNA ligase</fullName>
        <ecNumber evidence="2">6.1.1.7</ecNumber>
    </recommendedName>
</protein>
<evidence type="ECO:0000256" key="6">
    <source>
        <dbReference type="ARBA" id="ARBA00022840"/>
    </source>
</evidence>
<evidence type="ECO:0000256" key="7">
    <source>
        <dbReference type="ARBA" id="ARBA00022884"/>
    </source>
</evidence>
<evidence type="ECO:0000259" key="10">
    <source>
        <dbReference type="PROSITE" id="PS50860"/>
    </source>
</evidence>
<evidence type="ECO:0000256" key="1">
    <source>
        <dbReference type="ARBA" id="ARBA00008226"/>
    </source>
</evidence>
<keyword evidence="9" id="KW-0030">Aminoacyl-tRNA synthetase</keyword>
<dbReference type="Proteomes" id="UP000472262">
    <property type="component" value="Unassembled WGS sequence"/>
</dbReference>
<reference evidence="11" key="1">
    <citation type="submission" date="2025-08" db="UniProtKB">
        <authorList>
            <consortium name="Ensembl"/>
        </authorList>
    </citation>
    <scope>IDENTIFICATION</scope>
</reference>
<dbReference type="PANTHER" id="PTHR11777">
    <property type="entry name" value="ALANYL-TRNA SYNTHETASE"/>
    <property type="match status" value="1"/>
</dbReference>
<dbReference type="InterPro" id="IPR050058">
    <property type="entry name" value="Ala-tRNA_ligase"/>
</dbReference>
<dbReference type="InterPro" id="IPR018164">
    <property type="entry name" value="Ala-tRNA-synth_IIc_N"/>
</dbReference>
<dbReference type="PANTHER" id="PTHR11777:SF8">
    <property type="entry name" value="ALANINE--TRNA LIGASE, MITOCHONDRIAL"/>
    <property type="match status" value="1"/>
</dbReference>
<keyword evidence="7" id="KW-0694">RNA-binding</keyword>
<evidence type="ECO:0000256" key="2">
    <source>
        <dbReference type="ARBA" id="ARBA00013168"/>
    </source>
</evidence>
<dbReference type="PRINTS" id="PR00980">
    <property type="entry name" value="TRNASYNTHALA"/>
</dbReference>
<keyword evidence="5" id="KW-0547">Nucleotide-binding</keyword>
<dbReference type="SUPFAM" id="SSF55681">
    <property type="entry name" value="Class II aaRS and biotin synthetases"/>
    <property type="match status" value="1"/>
</dbReference>
<name>A0A672K7M2_SINGR</name>
<accession>A0A672K7M2</accession>
<dbReference type="Pfam" id="PF01411">
    <property type="entry name" value="tRNA-synt_2c"/>
    <property type="match status" value="1"/>
</dbReference>
<dbReference type="PROSITE" id="PS50860">
    <property type="entry name" value="AA_TRNA_LIGASE_II_ALA"/>
    <property type="match status" value="1"/>
</dbReference>
<reference evidence="11" key="2">
    <citation type="submission" date="2025-09" db="UniProtKB">
        <authorList>
            <consortium name="Ensembl"/>
        </authorList>
    </citation>
    <scope>IDENTIFICATION</scope>
</reference>
<dbReference type="GO" id="GO:0000049">
    <property type="term" value="F:tRNA binding"/>
    <property type="evidence" value="ECO:0007669"/>
    <property type="project" value="UniProtKB-KW"/>
</dbReference>
<keyword evidence="6" id="KW-0067">ATP-binding</keyword>
<keyword evidence="12" id="KW-1185">Reference proteome</keyword>
<dbReference type="GO" id="GO:0006419">
    <property type="term" value="P:alanyl-tRNA aminoacylation"/>
    <property type="evidence" value="ECO:0007669"/>
    <property type="project" value="InterPro"/>
</dbReference>
<evidence type="ECO:0000256" key="5">
    <source>
        <dbReference type="ARBA" id="ARBA00022741"/>
    </source>
</evidence>
<dbReference type="GO" id="GO:0004813">
    <property type="term" value="F:alanine-tRNA ligase activity"/>
    <property type="evidence" value="ECO:0007669"/>
    <property type="project" value="UniProtKB-EC"/>
</dbReference>
<evidence type="ECO:0000313" key="12">
    <source>
        <dbReference type="Proteomes" id="UP000472262"/>
    </source>
</evidence>
<evidence type="ECO:0000256" key="3">
    <source>
        <dbReference type="ARBA" id="ARBA00022555"/>
    </source>
</evidence>
<dbReference type="GO" id="GO:0005739">
    <property type="term" value="C:mitochondrion"/>
    <property type="evidence" value="ECO:0007669"/>
    <property type="project" value="TreeGrafter"/>
</dbReference>
<evidence type="ECO:0000256" key="9">
    <source>
        <dbReference type="ARBA" id="ARBA00023146"/>
    </source>
</evidence>
<keyword evidence="8" id="KW-0648">Protein biosynthesis</keyword>
<dbReference type="InterPro" id="IPR045864">
    <property type="entry name" value="aa-tRNA-synth_II/BPL/LPL"/>
</dbReference>
<dbReference type="InterPro" id="IPR018165">
    <property type="entry name" value="Ala-tRNA-synth_IIc_core"/>
</dbReference>
<keyword evidence="4" id="KW-0436">Ligase</keyword>
<gene>
    <name evidence="11" type="primary">LOC107580292</name>
</gene>
<dbReference type="GO" id="GO:0002161">
    <property type="term" value="F:aminoacyl-tRNA deacylase activity"/>
    <property type="evidence" value="ECO:0007669"/>
    <property type="project" value="TreeGrafter"/>
</dbReference>
<dbReference type="InterPro" id="IPR018162">
    <property type="entry name" value="Ala-tRNA-ligase_IIc_anticod-bd"/>
</dbReference>
<dbReference type="InParanoid" id="A0A672K7M2"/>
<proteinExistence type="inferred from homology"/>
<organism evidence="11 12">
    <name type="scientific">Sinocyclocheilus grahami</name>
    <name type="common">Dianchi golden-line fish</name>
    <name type="synonym">Barbus grahami</name>
    <dbReference type="NCBI Taxonomy" id="75366"/>
    <lineage>
        <taxon>Eukaryota</taxon>
        <taxon>Metazoa</taxon>
        <taxon>Chordata</taxon>
        <taxon>Craniata</taxon>
        <taxon>Vertebrata</taxon>
        <taxon>Euteleostomi</taxon>
        <taxon>Actinopterygii</taxon>
        <taxon>Neopterygii</taxon>
        <taxon>Teleostei</taxon>
        <taxon>Ostariophysi</taxon>
        <taxon>Cypriniformes</taxon>
        <taxon>Cyprinidae</taxon>
        <taxon>Cyprininae</taxon>
        <taxon>Sinocyclocheilus</taxon>
    </lineage>
</organism>
<dbReference type="GO" id="GO:0005524">
    <property type="term" value="F:ATP binding"/>
    <property type="evidence" value="ECO:0007669"/>
    <property type="project" value="UniProtKB-KW"/>
</dbReference>
<sequence>MNELFIIKVEACAMAWRLLTEEYGIPADRLYVSYFAGDSANGLPADEETRLIWLSMGVRPDHVLPFGMKDNFWEMGETGPCGPCTEIHYDHIGNRNAAALVNADSPDVVEIWNLVFMQYNRLENLRPLPQCSVDTGMGLERLVTVLQGKRSNYDTDLFTPLLSAIHQAPAYQGRTGEADVGQVDMAYRVLADHIRTLCVCIADGVYPGMTGADHLKDKIHAICPLCDRLVFSTEVLQAPEGALASLVPTVAHILGDAYPELHTESERVSMFEK</sequence>
<dbReference type="AlphaFoldDB" id="A0A672K7M2"/>
<evidence type="ECO:0000256" key="8">
    <source>
        <dbReference type="ARBA" id="ARBA00022917"/>
    </source>
</evidence>
<keyword evidence="3" id="KW-0820">tRNA-binding</keyword>
<dbReference type="Gene3D" id="3.30.930.10">
    <property type="entry name" value="Bira Bifunctional Protein, Domain 2"/>
    <property type="match status" value="1"/>
</dbReference>
<feature type="domain" description="Alanyl-transfer RNA synthetases family profile" evidence="10">
    <location>
        <begin position="1"/>
        <end position="273"/>
    </location>
</feature>
<dbReference type="Ensembl" id="ENSSGRT00000007382.1">
    <property type="protein sequence ID" value="ENSSGRP00000006770.1"/>
    <property type="gene ID" value="ENSSGRG00000004621.1"/>
</dbReference>